<gene>
    <name evidence="2" type="ORF">H4R20_000847</name>
</gene>
<organism evidence="2 3">
    <name type="scientific">Coemansia guatemalensis</name>
    <dbReference type="NCBI Taxonomy" id="2761395"/>
    <lineage>
        <taxon>Eukaryota</taxon>
        <taxon>Fungi</taxon>
        <taxon>Fungi incertae sedis</taxon>
        <taxon>Zoopagomycota</taxon>
        <taxon>Kickxellomycotina</taxon>
        <taxon>Kickxellomycetes</taxon>
        <taxon>Kickxellales</taxon>
        <taxon>Kickxellaceae</taxon>
        <taxon>Coemansia</taxon>
    </lineage>
</organism>
<feature type="region of interest" description="Disordered" evidence="1">
    <location>
        <begin position="513"/>
        <end position="546"/>
    </location>
</feature>
<name>A0A9W8I5H4_9FUNG</name>
<evidence type="ECO:0000256" key="1">
    <source>
        <dbReference type="SAM" id="MobiDB-lite"/>
    </source>
</evidence>
<dbReference type="Proteomes" id="UP001140094">
    <property type="component" value="Unassembled WGS sequence"/>
</dbReference>
<reference evidence="2" key="1">
    <citation type="submission" date="2022-07" db="EMBL/GenBank/DDBJ databases">
        <title>Phylogenomic reconstructions and comparative analyses of Kickxellomycotina fungi.</title>
        <authorList>
            <person name="Reynolds N.K."/>
            <person name="Stajich J.E."/>
            <person name="Barry K."/>
            <person name="Grigoriev I.V."/>
            <person name="Crous P."/>
            <person name="Smith M.E."/>
        </authorList>
    </citation>
    <scope>NUCLEOTIDE SEQUENCE</scope>
    <source>
        <strain evidence="2">NRRL 1565</strain>
    </source>
</reference>
<sequence length="656" mass="70945">MQPRLVQVLKLPVLSLSLVNSPSSANERALLAPGLNLAFPACPLCAHKAVPQLELRAVGTASTNHRQPPVSWSCRHCHAAIQNKDIRWTYRIIVSATTCAFEAREINISALGTATEGYFGCTAAQWVEETDKWLRVLEQRWTCGDGSALVEHMAERLAAVVGLAAGTSGLCAFIELRQTPFTGANRSRRTTQLSAARIRPVSGIGSAPLKILALWRFVVYEALSAARAGGSSQLFCVDSDTEQLLVMLETDARSLRIAEELGAPFSAAEFSAGTIDHDPAATAEGVTQTIDGDNVLAIWECVSTRLGESLATHKLGIPSPIEDVDGSLMTTEADEINHLLENSSQLFVFSPETTELIDKVDPLSMQLFEESLRDEHLHSMFLDSQQLLDVTESQLSQYSGSVGFDSSRALWSAPGVYQTPAESPTRTSAGSFMRSLEDTPFARSLGSGSEIASTSRPNIPRSLLSFSSDTPLAPDLQRGSSSEDKRLLVLADETPMASSSGSKRKLNLFVPETPLPTRGSIQQLLPDTPTHGRITNTTPGLRRSASADRTWAIPETPAVGSKHPLDNPAFNPCVSGAAPIRRLHEYRPLAMVDDYKADKAQPPRKRGRSGSLAISRPLAVRKASETSDPRINPLCLYTSNGNRGNHDTEDKSKSNN</sequence>
<protein>
    <submittedName>
        <fullName evidence="2">Uncharacterized protein</fullName>
    </submittedName>
</protein>
<feature type="region of interest" description="Disordered" evidence="1">
    <location>
        <begin position="443"/>
        <end position="485"/>
    </location>
</feature>
<dbReference type="OrthoDB" id="5574777at2759"/>
<proteinExistence type="predicted"/>
<dbReference type="EMBL" id="JANBUO010000044">
    <property type="protein sequence ID" value="KAJ2808520.1"/>
    <property type="molecule type" value="Genomic_DNA"/>
</dbReference>
<keyword evidence="3" id="KW-1185">Reference proteome</keyword>
<feature type="compositionally biased region" description="Polar residues" evidence="1">
    <location>
        <begin position="446"/>
        <end position="457"/>
    </location>
</feature>
<feature type="compositionally biased region" description="Basic and acidic residues" evidence="1">
    <location>
        <begin position="644"/>
        <end position="656"/>
    </location>
</feature>
<dbReference type="AlphaFoldDB" id="A0A9W8I5H4"/>
<accession>A0A9W8I5H4</accession>
<feature type="region of interest" description="Disordered" evidence="1">
    <location>
        <begin position="594"/>
        <end position="656"/>
    </location>
</feature>
<evidence type="ECO:0000313" key="2">
    <source>
        <dbReference type="EMBL" id="KAJ2808520.1"/>
    </source>
</evidence>
<evidence type="ECO:0000313" key="3">
    <source>
        <dbReference type="Proteomes" id="UP001140094"/>
    </source>
</evidence>
<comment type="caution">
    <text evidence="2">The sequence shown here is derived from an EMBL/GenBank/DDBJ whole genome shotgun (WGS) entry which is preliminary data.</text>
</comment>